<evidence type="ECO:0000256" key="1">
    <source>
        <dbReference type="ARBA" id="ARBA00022801"/>
    </source>
</evidence>
<accession>A0A6A6BRE0</accession>
<gene>
    <name evidence="3" type="ORF">K452DRAFT_348969</name>
</gene>
<dbReference type="RefSeq" id="XP_033401099.1">
    <property type="nucleotide sequence ID" value="XM_033545571.1"/>
</dbReference>
<evidence type="ECO:0000313" key="4">
    <source>
        <dbReference type="Proteomes" id="UP000799438"/>
    </source>
</evidence>
<evidence type="ECO:0000313" key="3">
    <source>
        <dbReference type="EMBL" id="KAF2145387.1"/>
    </source>
</evidence>
<dbReference type="EMBL" id="ML995477">
    <property type="protein sequence ID" value="KAF2145387.1"/>
    <property type="molecule type" value="Genomic_DNA"/>
</dbReference>
<dbReference type="Pfam" id="PF20434">
    <property type="entry name" value="BD-FAE"/>
    <property type="match status" value="1"/>
</dbReference>
<dbReference type="SUPFAM" id="SSF53474">
    <property type="entry name" value="alpha/beta-Hydrolases"/>
    <property type="match status" value="1"/>
</dbReference>
<reference evidence="3" key="1">
    <citation type="journal article" date="2020" name="Stud. Mycol.">
        <title>101 Dothideomycetes genomes: a test case for predicting lifestyles and emergence of pathogens.</title>
        <authorList>
            <person name="Haridas S."/>
            <person name="Albert R."/>
            <person name="Binder M."/>
            <person name="Bloem J."/>
            <person name="Labutti K."/>
            <person name="Salamov A."/>
            <person name="Andreopoulos B."/>
            <person name="Baker S."/>
            <person name="Barry K."/>
            <person name="Bills G."/>
            <person name="Bluhm B."/>
            <person name="Cannon C."/>
            <person name="Castanera R."/>
            <person name="Culley D."/>
            <person name="Daum C."/>
            <person name="Ezra D."/>
            <person name="Gonzalez J."/>
            <person name="Henrissat B."/>
            <person name="Kuo A."/>
            <person name="Liang C."/>
            <person name="Lipzen A."/>
            <person name="Lutzoni F."/>
            <person name="Magnuson J."/>
            <person name="Mondo S."/>
            <person name="Nolan M."/>
            <person name="Ohm R."/>
            <person name="Pangilinan J."/>
            <person name="Park H.-J."/>
            <person name="Ramirez L."/>
            <person name="Alfaro M."/>
            <person name="Sun H."/>
            <person name="Tritt A."/>
            <person name="Yoshinaga Y."/>
            <person name="Zwiers L.-H."/>
            <person name="Turgeon B."/>
            <person name="Goodwin S."/>
            <person name="Spatafora J."/>
            <person name="Crous P."/>
            <person name="Grigoriev I."/>
        </authorList>
    </citation>
    <scope>NUCLEOTIDE SEQUENCE</scope>
    <source>
        <strain evidence="3">CBS 121167</strain>
    </source>
</reference>
<dbReference type="Gene3D" id="3.40.50.1820">
    <property type="entry name" value="alpha/beta hydrolase"/>
    <property type="match status" value="1"/>
</dbReference>
<dbReference type="InterPro" id="IPR049492">
    <property type="entry name" value="BD-FAE-like_dom"/>
</dbReference>
<keyword evidence="1" id="KW-0378">Hydrolase</keyword>
<proteinExistence type="predicted"/>
<dbReference type="GeneID" id="54303079"/>
<dbReference type="PANTHER" id="PTHR48081:SF33">
    <property type="entry name" value="KYNURENINE FORMAMIDASE"/>
    <property type="match status" value="1"/>
</dbReference>
<evidence type="ECO:0000259" key="2">
    <source>
        <dbReference type="Pfam" id="PF20434"/>
    </source>
</evidence>
<protein>
    <recommendedName>
        <fullName evidence="2">BD-FAE-like domain-containing protein</fullName>
    </recommendedName>
</protein>
<organism evidence="3 4">
    <name type="scientific">Aplosporella prunicola CBS 121167</name>
    <dbReference type="NCBI Taxonomy" id="1176127"/>
    <lineage>
        <taxon>Eukaryota</taxon>
        <taxon>Fungi</taxon>
        <taxon>Dikarya</taxon>
        <taxon>Ascomycota</taxon>
        <taxon>Pezizomycotina</taxon>
        <taxon>Dothideomycetes</taxon>
        <taxon>Dothideomycetes incertae sedis</taxon>
        <taxon>Botryosphaeriales</taxon>
        <taxon>Aplosporellaceae</taxon>
        <taxon>Aplosporella</taxon>
    </lineage>
</organism>
<dbReference type="InterPro" id="IPR050300">
    <property type="entry name" value="GDXG_lipolytic_enzyme"/>
</dbReference>
<feature type="domain" description="BD-FAE-like" evidence="2">
    <location>
        <begin position="32"/>
        <end position="220"/>
    </location>
</feature>
<dbReference type="AlphaFoldDB" id="A0A6A6BRE0"/>
<dbReference type="GO" id="GO:0016787">
    <property type="term" value="F:hydrolase activity"/>
    <property type="evidence" value="ECO:0007669"/>
    <property type="project" value="UniProtKB-KW"/>
</dbReference>
<keyword evidence="4" id="KW-1185">Reference proteome</keyword>
<dbReference type="PANTHER" id="PTHR48081">
    <property type="entry name" value="AB HYDROLASE SUPERFAMILY PROTEIN C4A8.06C"/>
    <property type="match status" value="1"/>
</dbReference>
<dbReference type="OrthoDB" id="420264at2759"/>
<dbReference type="Proteomes" id="UP000799438">
    <property type="component" value="Unassembled WGS sequence"/>
</dbReference>
<name>A0A6A6BRE0_9PEZI</name>
<sequence>MAATPAAADTTTMYPLHIASVAYDAASRLNTLDICLPRPVEQSAPSAVWVIYIHGGAWRDPLITSASFTPTLTHLLQHPVHSALIAGTASVNYRLSAYSTHGTHPSAPGDFARNASHPAHVSDVRAALRWLRGKYGVGVHRRFVLVGHSCGATLGAQVVFDDEEEEEGDEVGRPVALVGVAGIYDLLGLVHRHEGVPAYREFVEAAFGAEEGAWREASPVEMAGTGSPLRVVVLAHKLQGGHDELWERGVEVARAVGVALERVVT</sequence>
<dbReference type="InterPro" id="IPR029058">
    <property type="entry name" value="AB_hydrolase_fold"/>
</dbReference>